<protein>
    <recommendedName>
        <fullName evidence="4">DUF1461 domain-containing protein</fullName>
    </recommendedName>
</protein>
<evidence type="ECO:0000313" key="3">
    <source>
        <dbReference type="Proteomes" id="UP000319619"/>
    </source>
</evidence>
<keyword evidence="1" id="KW-0812">Transmembrane</keyword>
<accession>A0A532UZC1</accession>
<keyword evidence="1" id="KW-1133">Transmembrane helix</keyword>
<reference evidence="2 3" key="1">
    <citation type="submission" date="2017-06" db="EMBL/GenBank/DDBJ databases">
        <title>Novel microbial phyla capable of carbon fixation and sulfur reduction in deep-sea sediments.</title>
        <authorList>
            <person name="Huang J."/>
            <person name="Baker B."/>
            <person name="Wang Y."/>
        </authorList>
    </citation>
    <scope>NUCLEOTIDE SEQUENCE [LARGE SCALE GENOMIC DNA]</scope>
    <source>
        <strain evidence="2">B3_LCP</strain>
    </source>
</reference>
<proteinExistence type="predicted"/>
<evidence type="ECO:0008006" key="4">
    <source>
        <dbReference type="Google" id="ProtNLM"/>
    </source>
</evidence>
<comment type="caution">
    <text evidence="2">The sequence shown here is derived from an EMBL/GenBank/DDBJ whole genome shotgun (WGS) entry which is preliminary data.</text>
</comment>
<dbReference type="Pfam" id="PF07314">
    <property type="entry name" value="Lit"/>
    <property type="match status" value="1"/>
</dbReference>
<feature type="transmembrane region" description="Helical" evidence="1">
    <location>
        <begin position="26"/>
        <end position="49"/>
    </location>
</feature>
<evidence type="ECO:0000313" key="2">
    <source>
        <dbReference type="EMBL" id="TKJ40229.1"/>
    </source>
</evidence>
<name>A0A532UZC1_UNCL8</name>
<organism evidence="2 3">
    <name type="scientific">candidate division LCP-89 bacterium B3_LCP</name>
    <dbReference type="NCBI Taxonomy" id="2012998"/>
    <lineage>
        <taxon>Bacteria</taxon>
        <taxon>Pseudomonadati</taxon>
        <taxon>Bacteria division LCP-89</taxon>
    </lineage>
</organism>
<sequence length="126" mass="14875">MILFFSLFILLSLVNKNIKNIIKNTGVVFLFSGALTLLDAFIFWLIVMLNFDFTFELMHRIFFRAGTYVFEPSFENIVVLYPQQLFYDMVINIVVTTLVFSFFLFLSGLFVIFYSDKIKKYLKKAK</sequence>
<keyword evidence="1" id="KW-0472">Membrane</keyword>
<dbReference type="EMBL" id="NJBN01000005">
    <property type="protein sequence ID" value="TKJ40229.1"/>
    <property type="molecule type" value="Genomic_DNA"/>
</dbReference>
<feature type="transmembrane region" description="Helical" evidence="1">
    <location>
        <begin position="93"/>
        <end position="114"/>
    </location>
</feature>
<evidence type="ECO:0000256" key="1">
    <source>
        <dbReference type="SAM" id="Phobius"/>
    </source>
</evidence>
<dbReference type="Proteomes" id="UP000319619">
    <property type="component" value="Unassembled WGS sequence"/>
</dbReference>
<dbReference type="InterPro" id="IPR010178">
    <property type="entry name" value="Lit"/>
</dbReference>
<dbReference type="AlphaFoldDB" id="A0A532UZC1"/>
<gene>
    <name evidence="2" type="ORF">CEE37_07850</name>
</gene>